<proteinExistence type="predicted"/>
<dbReference type="AlphaFoldDB" id="A0A8J7WRC7"/>
<evidence type="ECO:0000313" key="1">
    <source>
        <dbReference type="EMBL" id="MBS2964799.1"/>
    </source>
</evidence>
<dbReference type="RefSeq" id="WP_211469161.1">
    <property type="nucleotide sequence ID" value="NZ_JAGSXH010000061.1"/>
</dbReference>
<evidence type="ECO:0000313" key="2">
    <source>
        <dbReference type="Proteomes" id="UP000677913"/>
    </source>
</evidence>
<sequence>MAEDLIPAVHDTEKALGNAFHSVADGADGVAGRTEAVEAEATGRLSSVGNRETAAASGSAQASVTGVGGEAQAALRTRISSALAPREAAAGGALGSGLERWPASGPMRPGQEAGVRAALERMKFPPNDRQKIFDAPKSKKSPMGADAAELIARGHLEGADEYREVLSQFKMADARPAAMMSLRHADDLHRLGHRNLLFEMKEQPGQSHFDIDVGTRAVDHSLAAGYQLKDVQRVAGLDSASRKAIAQLVNAPSGLRVALMDVHEPSTALDDATRQLLSSRAAAKNITLHLRFADGRDLTFPPGAAVYPDH</sequence>
<dbReference type="EMBL" id="JAGSXH010000061">
    <property type="protein sequence ID" value="MBS2964799.1"/>
    <property type="molecule type" value="Genomic_DNA"/>
</dbReference>
<gene>
    <name evidence="1" type="ORF">KGA66_17205</name>
</gene>
<reference evidence="1" key="1">
    <citation type="submission" date="2021-04" db="EMBL/GenBank/DDBJ databases">
        <title>Genome based classification of Actinospica acidithermotolerans sp. nov., an actinobacterium isolated from an Indonesian hot spring.</title>
        <authorList>
            <person name="Kusuma A.B."/>
            <person name="Putra K.E."/>
            <person name="Nafisah S."/>
            <person name="Loh J."/>
            <person name="Nouioui I."/>
            <person name="Goodfellow M."/>
        </authorList>
    </citation>
    <scope>NUCLEOTIDE SEQUENCE</scope>
    <source>
        <strain evidence="1">DSM 45618</strain>
    </source>
</reference>
<protein>
    <submittedName>
        <fullName evidence="1">Uncharacterized protein</fullName>
    </submittedName>
</protein>
<accession>A0A8J7WRC7</accession>
<keyword evidence="2" id="KW-1185">Reference proteome</keyword>
<name>A0A8J7WRC7_9ACTN</name>
<comment type="caution">
    <text evidence="1">The sequence shown here is derived from an EMBL/GenBank/DDBJ whole genome shotgun (WGS) entry which is preliminary data.</text>
</comment>
<dbReference type="Proteomes" id="UP000677913">
    <property type="component" value="Unassembled WGS sequence"/>
</dbReference>
<organism evidence="1 2">
    <name type="scientific">Actinocrinis puniceicyclus</name>
    <dbReference type="NCBI Taxonomy" id="977794"/>
    <lineage>
        <taxon>Bacteria</taxon>
        <taxon>Bacillati</taxon>
        <taxon>Actinomycetota</taxon>
        <taxon>Actinomycetes</taxon>
        <taxon>Catenulisporales</taxon>
        <taxon>Actinospicaceae</taxon>
        <taxon>Actinocrinis</taxon>
    </lineage>
</organism>